<feature type="coiled-coil region" evidence="1">
    <location>
        <begin position="147"/>
        <end position="186"/>
    </location>
</feature>
<evidence type="ECO:0000259" key="3">
    <source>
        <dbReference type="PROSITE" id="PS50144"/>
    </source>
</evidence>
<keyword evidence="5" id="KW-1185">Reference proteome</keyword>
<feature type="domain" description="MATH" evidence="3">
    <location>
        <begin position="1"/>
        <end position="98"/>
    </location>
</feature>
<sequence length="611" mass="68351">MVMPRQHVVAKKGTQKCLGFFLQCCPESYSDSWSCQAAAELRLVSQKPCVSNFVRKTSHVYTAKENDWGYSCFMTWMDILDENQGYMKDESVILEVYVKADAPKGILTHEAFCKKLQDYMKLADLQCSRSLIDKALEVNQSAMKFCKDKDEKMKAELNAQKSRLIEKKVKQSIERIEREDKNHENNESSNIYLKQAISGCANAKNGVIKSPKEKNGNKSIASNENQENDTPVIDDDSSPEKPIVNSIVKELVSNVSRKEFHEIVELEEAEASCSDESEDSDYEDIDEVCDSCLFERLENMSHDTPLEVIETQEISCQTDASSNPPPPPNSILPATKQSGLIPPVGAGDAHVQRLTSPIVPVAKSVASCCKESRLQFNAEIRRHHCQQMQQGGKATPTLNIDSKCKRFQYIAEENKTHLSSIKDTLERLVSLAQGGSEMSNSIQLELNMLKSKSPIKTDVVEIPASLPTSPVEEQAVPGVDKNSEATELPVVPALPVAGVQALLPPSIKNCKQTSDEERVACDLNWQKQQQFVQTDLSYTPRTPSPVNEDDCSILKHAKELVENKTEELVSKYSQLIEQSEANRLAETVKKVEKRMKVRSVHIQLNQNIRFG</sequence>
<evidence type="ECO:0000256" key="2">
    <source>
        <dbReference type="SAM" id="MobiDB-lite"/>
    </source>
</evidence>
<keyword evidence="1" id="KW-0175">Coiled coil</keyword>
<evidence type="ECO:0000313" key="5">
    <source>
        <dbReference type="Proteomes" id="UP000270296"/>
    </source>
</evidence>
<reference evidence="6" key="1">
    <citation type="submission" date="2016-06" db="UniProtKB">
        <authorList>
            <consortium name="WormBaseParasite"/>
        </authorList>
    </citation>
    <scope>IDENTIFICATION</scope>
</reference>
<dbReference type="SUPFAM" id="SSF49599">
    <property type="entry name" value="TRAF domain-like"/>
    <property type="match status" value="1"/>
</dbReference>
<dbReference type="AlphaFoldDB" id="A0A183IGY6"/>
<dbReference type="Gene3D" id="2.60.210.10">
    <property type="entry name" value="Apoptosis, Tumor Necrosis Factor Receptor Associated Protein 2, Chain A"/>
    <property type="match status" value="1"/>
</dbReference>
<gene>
    <name evidence="4" type="ORF">SBAD_LOCUS2881</name>
</gene>
<dbReference type="PANTHER" id="PTHR47022:SF1">
    <property type="entry name" value="BTB AND MATH DOMAIN-CONTAINING PROTEIN 36-RELATED"/>
    <property type="match status" value="1"/>
</dbReference>
<proteinExistence type="predicted"/>
<dbReference type="PANTHER" id="PTHR47022">
    <property type="entry name" value="BTB AND MATH DOMAIN-CONTAINING PROTEIN 36-RELATED"/>
    <property type="match status" value="1"/>
</dbReference>
<feature type="region of interest" description="Disordered" evidence="2">
    <location>
        <begin position="207"/>
        <end position="241"/>
    </location>
</feature>
<accession>A0A183IGY6</accession>
<dbReference type="EMBL" id="UZAM01007455">
    <property type="protein sequence ID" value="VDO99237.1"/>
    <property type="molecule type" value="Genomic_DNA"/>
</dbReference>
<reference evidence="4 5" key="2">
    <citation type="submission" date="2018-11" db="EMBL/GenBank/DDBJ databases">
        <authorList>
            <consortium name="Pathogen Informatics"/>
        </authorList>
    </citation>
    <scope>NUCLEOTIDE SEQUENCE [LARGE SCALE GENOMIC DNA]</scope>
</reference>
<feature type="compositionally biased region" description="Polar residues" evidence="2">
    <location>
        <begin position="217"/>
        <end position="229"/>
    </location>
</feature>
<dbReference type="Pfam" id="PF22486">
    <property type="entry name" value="MATH_2"/>
    <property type="match status" value="1"/>
</dbReference>
<name>A0A183IGY6_9BILA</name>
<dbReference type="PROSITE" id="PS50144">
    <property type="entry name" value="MATH"/>
    <property type="match status" value="1"/>
</dbReference>
<dbReference type="WBParaSite" id="SBAD_0000302001-mRNA-1">
    <property type="protein sequence ID" value="SBAD_0000302001-mRNA-1"/>
    <property type="gene ID" value="SBAD_0000302001"/>
</dbReference>
<evidence type="ECO:0000313" key="4">
    <source>
        <dbReference type="EMBL" id="VDO99237.1"/>
    </source>
</evidence>
<protein>
    <submittedName>
        <fullName evidence="6">MATH domain-containing protein</fullName>
    </submittedName>
</protein>
<evidence type="ECO:0000313" key="6">
    <source>
        <dbReference type="WBParaSite" id="SBAD_0000302001-mRNA-1"/>
    </source>
</evidence>
<dbReference type="InterPro" id="IPR008974">
    <property type="entry name" value="TRAF-like"/>
</dbReference>
<dbReference type="OrthoDB" id="289038at2759"/>
<dbReference type="InterPro" id="IPR002083">
    <property type="entry name" value="MATH/TRAF_dom"/>
</dbReference>
<organism evidence="6">
    <name type="scientific">Soboliphyme baturini</name>
    <dbReference type="NCBI Taxonomy" id="241478"/>
    <lineage>
        <taxon>Eukaryota</taxon>
        <taxon>Metazoa</taxon>
        <taxon>Ecdysozoa</taxon>
        <taxon>Nematoda</taxon>
        <taxon>Enoplea</taxon>
        <taxon>Dorylaimia</taxon>
        <taxon>Dioctophymatida</taxon>
        <taxon>Dioctophymatoidea</taxon>
        <taxon>Soboliphymatidae</taxon>
        <taxon>Soboliphyme</taxon>
    </lineage>
</organism>
<evidence type="ECO:0000256" key="1">
    <source>
        <dbReference type="SAM" id="Coils"/>
    </source>
</evidence>
<dbReference type="Proteomes" id="UP000270296">
    <property type="component" value="Unassembled WGS sequence"/>
</dbReference>